<evidence type="ECO:0000313" key="10">
    <source>
        <dbReference type="EMBL" id="KAH8703018.1"/>
    </source>
</evidence>
<dbReference type="GO" id="GO:0045944">
    <property type="term" value="P:positive regulation of transcription by RNA polymerase II"/>
    <property type="evidence" value="ECO:0007669"/>
    <property type="project" value="TreeGrafter"/>
</dbReference>
<dbReference type="AlphaFoldDB" id="A0AAD4L2I2"/>
<protein>
    <submittedName>
        <fullName evidence="10">Fungal-specific transcription factor domain-containing protein</fullName>
    </submittedName>
</protein>
<feature type="transmembrane region" description="Helical" evidence="8">
    <location>
        <begin position="301"/>
        <end position="323"/>
    </location>
</feature>
<gene>
    <name evidence="10" type="ORF">BGW36DRAFT_422599</name>
</gene>
<keyword evidence="8" id="KW-1133">Transmembrane helix</keyword>
<organism evidence="10 11">
    <name type="scientific">Talaromyces proteolyticus</name>
    <dbReference type="NCBI Taxonomy" id="1131652"/>
    <lineage>
        <taxon>Eukaryota</taxon>
        <taxon>Fungi</taxon>
        <taxon>Dikarya</taxon>
        <taxon>Ascomycota</taxon>
        <taxon>Pezizomycotina</taxon>
        <taxon>Eurotiomycetes</taxon>
        <taxon>Eurotiomycetidae</taxon>
        <taxon>Eurotiales</taxon>
        <taxon>Trichocomaceae</taxon>
        <taxon>Talaromyces</taxon>
        <taxon>Talaromyces sect. Bacilispori</taxon>
    </lineage>
</organism>
<dbReference type="Gene3D" id="4.10.240.10">
    <property type="entry name" value="Zn(2)-C6 fungal-type DNA-binding domain"/>
    <property type="match status" value="1"/>
</dbReference>
<dbReference type="GO" id="GO:0006351">
    <property type="term" value="P:DNA-templated transcription"/>
    <property type="evidence" value="ECO:0007669"/>
    <property type="project" value="InterPro"/>
</dbReference>
<name>A0AAD4L2I2_9EURO</name>
<evidence type="ECO:0000259" key="9">
    <source>
        <dbReference type="PROSITE" id="PS50048"/>
    </source>
</evidence>
<evidence type="ECO:0000256" key="1">
    <source>
        <dbReference type="ARBA" id="ARBA00004123"/>
    </source>
</evidence>
<dbReference type="RefSeq" id="XP_046076036.1">
    <property type="nucleotide sequence ID" value="XM_046219723.1"/>
</dbReference>
<dbReference type="Pfam" id="PF00172">
    <property type="entry name" value="Zn_clus"/>
    <property type="match status" value="1"/>
</dbReference>
<reference evidence="10" key="1">
    <citation type="submission" date="2021-12" db="EMBL/GenBank/DDBJ databases">
        <title>Convergent genome expansion in fungi linked to evolution of root-endophyte symbiosis.</title>
        <authorList>
            <consortium name="DOE Joint Genome Institute"/>
            <person name="Ke Y.-H."/>
            <person name="Bonito G."/>
            <person name="Liao H.-L."/>
            <person name="Looney B."/>
            <person name="Rojas-Flechas A."/>
            <person name="Nash J."/>
            <person name="Hameed K."/>
            <person name="Schadt C."/>
            <person name="Martin F."/>
            <person name="Crous P.W."/>
            <person name="Miettinen O."/>
            <person name="Magnuson J.K."/>
            <person name="Labbe J."/>
            <person name="Jacobson D."/>
            <person name="Doktycz M.J."/>
            <person name="Veneault-Fourrey C."/>
            <person name="Kuo A."/>
            <person name="Mondo S."/>
            <person name="Calhoun S."/>
            <person name="Riley R."/>
            <person name="Ohm R."/>
            <person name="LaButti K."/>
            <person name="Andreopoulos B."/>
            <person name="Pangilinan J."/>
            <person name="Nolan M."/>
            <person name="Tritt A."/>
            <person name="Clum A."/>
            <person name="Lipzen A."/>
            <person name="Daum C."/>
            <person name="Barry K."/>
            <person name="Grigoriev I.V."/>
            <person name="Vilgalys R."/>
        </authorList>
    </citation>
    <scope>NUCLEOTIDE SEQUENCE</scope>
    <source>
        <strain evidence="10">PMI_201</strain>
    </source>
</reference>
<keyword evidence="4" id="KW-0805">Transcription regulation</keyword>
<dbReference type="GO" id="GO:0008270">
    <property type="term" value="F:zinc ion binding"/>
    <property type="evidence" value="ECO:0007669"/>
    <property type="project" value="InterPro"/>
</dbReference>
<feature type="domain" description="Zn(2)-C6 fungal-type" evidence="9">
    <location>
        <begin position="29"/>
        <end position="61"/>
    </location>
</feature>
<dbReference type="GO" id="GO:0005634">
    <property type="term" value="C:nucleus"/>
    <property type="evidence" value="ECO:0007669"/>
    <property type="project" value="UniProtKB-SubCell"/>
</dbReference>
<evidence type="ECO:0000256" key="3">
    <source>
        <dbReference type="ARBA" id="ARBA00022833"/>
    </source>
</evidence>
<dbReference type="GeneID" id="70250010"/>
<dbReference type="SUPFAM" id="SSF57701">
    <property type="entry name" value="Zn2/Cys6 DNA-binding domain"/>
    <property type="match status" value="1"/>
</dbReference>
<accession>A0AAD4L2I2</accession>
<keyword evidence="5" id="KW-0238">DNA-binding</keyword>
<dbReference type="GO" id="GO:0043565">
    <property type="term" value="F:sequence-specific DNA binding"/>
    <property type="evidence" value="ECO:0007669"/>
    <property type="project" value="TreeGrafter"/>
</dbReference>
<dbReference type="CDD" id="cd00067">
    <property type="entry name" value="GAL4"/>
    <property type="match status" value="1"/>
</dbReference>
<dbReference type="InterPro" id="IPR036864">
    <property type="entry name" value="Zn2-C6_fun-type_DNA-bd_sf"/>
</dbReference>
<evidence type="ECO:0000256" key="2">
    <source>
        <dbReference type="ARBA" id="ARBA00022723"/>
    </source>
</evidence>
<evidence type="ECO:0000256" key="8">
    <source>
        <dbReference type="SAM" id="Phobius"/>
    </source>
</evidence>
<evidence type="ECO:0000256" key="7">
    <source>
        <dbReference type="ARBA" id="ARBA00023242"/>
    </source>
</evidence>
<keyword evidence="8" id="KW-0812">Transmembrane</keyword>
<dbReference type="CDD" id="cd12148">
    <property type="entry name" value="fungal_TF_MHR"/>
    <property type="match status" value="1"/>
</dbReference>
<dbReference type="SMART" id="SM00066">
    <property type="entry name" value="GAL4"/>
    <property type="match status" value="1"/>
</dbReference>
<dbReference type="PANTHER" id="PTHR47782:SF2">
    <property type="entry name" value="TRANSCRIPTION FACTOR, PUTATIVE (AFU_ORTHOLOGUE AFUA_4G12570)-RELATED"/>
    <property type="match status" value="1"/>
</dbReference>
<dbReference type="Proteomes" id="UP001201262">
    <property type="component" value="Unassembled WGS sequence"/>
</dbReference>
<keyword evidence="6" id="KW-0804">Transcription</keyword>
<keyword evidence="8" id="KW-0472">Membrane</keyword>
<keyword evidence="2" id="KW-0479">Metal-binding</keyword>
<sequence length="683" mass="76742">MANSPANLEGVFVAVHSEVPLRVMQPRSACTFCRNRKIKCDGQGPACTPCIKHRKASTCSIRTQHRGQERDYLTYLENRIRRLQPSALNNSNSISGDHPTEIPPLYDNNNTEAAAKRDTSSIDSLICDIGALPIAASSYSARRSAEGPSLAAVVLASATCTEPWHPTIGISTDLREAPRLLATKLPSKETTRKLISHYLSHVYPRMPFFDIRGLWQQVDDIYGELNQVNQISSHDDGAFSHSATPFVYGDGNIDHIRRGTAYFDVIIVCSIATSSLSRSADSIVANNARELFRLALRFAEYAVLPNTVIGLQAILFLILYGIMNPSDLNVWYLIGVGMRICVDLGLHQDPPPKFLASMNKNMLETRRRLFWATYSFDRSMSLSHSLPCEISDSVIQVGLPHFRVEPTASEEDVLYYTQRYRIIQLQSLIFNRLYTSSSRSSIIGPWDTCKGEEVIAELLGSLFAWNENNALLSLPESKQLMESERLQSLILIYRPNKSIRLRSYNDLVQLWETSLAFSRIYRSFVERNEILYIAIAAEKIFTTGLTILYAFWQLQSILSDPYLDGNQVSSPGTLQEVTLWNGVRDVSFVLQSLSGRWKEGRSLAHRFEDIAERTIGLLMNRMATQHHADGQQSEGLPEELVELWQYSNSPSSSVMGIGVRNDSMLSMDDDVALRDLVLEIVRG</sequence>
<dbReference type="Pfam" id="PF04082">
    <property type="entry name" value="Fungal_trans"/>
    <property type="match status" value="1"/>
</dbReference>
<feature type="transmembrane region" description="Helical" evidence="8">
    <location>
        <begin position="530"/>
        <end position="552"/>
    </location>
</feature>
<keyword evidence="11" id="KW-1185">Reference proteome</keyword>
<evidence type="ECO:0000256" key="4">
    <source>
        <dbReference type="ARBA" id="ARBA00023015"/>
    </source>
</evidence>
<dbReference type="PANTHER" id="PTHR47782">
    <property type="entry name" value="ZN(II)2CYS6 TRANSCRIPTION FACTOR (EUROFUNG)-RELATED"/>
    <property type="match status" value="1"/>
</dbReference>
<comment type="subcellular location">
    <subcellularLocation>
        <location evidence="1">Nucleus</location>
    </subcellularLocation>
</comment>
<evidence type="ECO:0000313" key="11">
    <source>
        <dbReference type="Proteomes" id="UP001201262"/>
    </source>
</evidence>
<evidence type="ECO:0000256" key="6">
    <source>
        <dbReference type="ARBA" id="ARBA00023163"/>
    </source>
</evidence>
<proteinExistence type="predicted"/>
<keyword evidence="7" id="KW-0539">Nucleus</keyword>
<dbReference type="InterPro" id="IPR052202">
    <property type="entry name" value="Yeast_MetPath_Reg"/>
</dbReference>
<evidence type="ECO:0000256" key="5">
    <source>
        <dbReference type="ARBA" id="ARBA00023125"/>
    </source>
</evidence>
<dbReference type="GO" id="GO:0000981">
    <property type="term" value="F:DNA-binding transcription factor activity, RNA polymerase II-specific"/>
    <property type="evidence" value="ECO:0007669"/>
    <property type="project" value="InterPro"/>
</dbReference>
<keyword evidence="3" id="KW-0862">Zinc</keyword>
<dbReference type="InterPro" id="IPR001138">
    <property type="entry name" value="Zn2Cys6_DnaBD"/>
</dbReference>
<dbReference type="InterPro" id="IPR007219">
    <property type="entry name" value="XnlR_reg_dom"/>
</dbReference>
<dbReference type="PROSITE" id="PS00463">
    <property type="entry name" value="ZN2_CY6_FUNGAL_1"/>
    <property type="match status" value="1"/>
</dbReference>
<dbReference type="EMBL" id="JAJTJA010000002">
    <property type="protein sequence ID" value="KAH8703018.1"/>
    <property type="molecule type" value="Genomic_DNA"/>
</dbReference>
<dbReference type="PROSITE" id="PS50048">
    <property type="entry name" value="ZN2_CY6_FUNGAL_2"/>
    <property type="match status" value="1"/>
</dbReference>
<dbReference type="SMART" id="SM00906">
    <property type="entry name" value="Fungal_trans"/>
    <property type="match status" value="1"/>
</dbReference>
<comment type="caution">
    <text evidence="10">The sequence shown here is derived from an EMBL/GenBank/DDBJ whole genome shotgun (WGS) entry which is preliminary data.</text>
</comment>